<evidence type="ECO:0000256" key="1">
    <source>
        <dbReference type="SAM" id="Phobius"/>
    </source>
</evidence>
<dbReference type="Gene3D" id="3.30.2090.10">
    <property type="entry name" value="Multidrug efflux transporter AcrB TolC docking domain, DN and DC subdomains"/>
    <property type="match status" value="2"/>
</dbReference>
<dbReference type="EMBL" id="NRRV01000077">
    <property type="protein sequence ID" value="MBK1633312.1"/>
    <property type="molecule type" value="Genomic_DNA"/>
</dbReference>
<name>A0ABS1CN85_9GAMM</name>
<dbReference type="Pfam" id="PF00873">
    <property type="entry name" value="ACR_tran"/>
    <property type="match status" value="1"/>
</dbReference>
<proteinExistence type="predicted"/>
<sequence length="1058" mass="114239">MIRYFAHHPTAANMLMVLFLALGLVSLPQLKRETFPDFAASEVQVQVPYPGATAEDIESAICRPLEDAITGIADLHEVRCEAREGMATAVAEMAEGADFARFLDDVKTEVDGIDNFPEDIETIVITQLGRMDRVVSIAITGPMADRDLKAYAEQMKDRLRARPGISQVTVQGFADSQLHIAVRRETLLAYGLSVDDVRRAVADQGLDLPAGSIESRDREILIRFDDERQSVQALEDLVVVGAAAGGEVRLGELARVTDRFEDPEVRIEFDGRRAAVLQVTKTKQQDTLDVMAEVEAFLAEARATAPTGVRFQLTQNLSSIVEDRLTMLATNGLQGLGLVFLAMALFFRLRFAFWVAMGLPVAFLGALFFMGVLGLSVNMISMVALLIALGLLMDDAIVIAENIATKLAQGKDAMTAAVAGTAQVAPGVIASFLTTVAVFGPLAFLSGDIGKVLKVLPVVLILVLAVSLVEAFLILPRHLGHALSGHERDPPPRWRMRFEQGIDWLREQVVGRAVDGAMAGRYLFLGGVVALLIVTLAMMAAGVVKFRAFPDIEGDVMEARILLPQGTPLSRTQAVVAQITTALEQVNAEFAPEQPAGPDGEPAPLVQQVSVRYNTNPDAFEAGPHVATVSADLLTAERRAGSMQDYLNRWRALTGPVADVLSLTFTEPTVGPGGRDLEIRLSGNDLDRLKAAAVALQDWLASYQGVQDMSDDLRPGKPEVTLRLKDGATSLGVTAAMVARQVRDAFQGAQAREIQVGAGVHGETYEIEVGLADADRMSLRDLLDFRIQLPAGAQVPVSAVAELTESRGYARIQRIDGRRTITVYGQVDAETANAAEIVADTRERFIPELQARFPDVDFGFEGQARESRATGGSMLRGFGLGLLGVFLLLAFQFRSWLEPFAVMAAIPLALVGVVAGHLLMGLELSMPSIMGFVSLSGIVVNDSILLVEFLKIRVREGMSVPEAARRASRERFRAVLLTSVTTIAGLLPLLAERSLQAQVLIPLATSIVFGLLASTLLVLFVVPALFAVFDDLGWTSREKILAEKDGPTPARPGYLVSR</sequence>
<dbReference type="Gene3D" id="3.30.70.1440">
    <property type="entry name" value="Multidrug efflux transporter AcrB pore domain"/>
    <property type="match status" value="1"/>
</dbReference>
<keyword evidence="1" id="KW-0812">Transmembrane</keyword>
<dbReference type="SUPFAM" id="SSF82866">
    <property type="entry name" value="Multidrug efflux transporter AcrB transmembrane domain"/>
    <property type="match status" value="2"/>
</dbReference>
<gene>
    <name evidence="2" type="ORF">CKO31_21655</name>
</gene>
<dbReference type="SUPFAM" id="SSF82693">
    <property type="entry name" value="Multidrug efflux transporter AcrB pore domain, PN1, PN2, PC1 and PC2 subdomains"/>
    <property type="match status" value="2"/>
</dbReference>
<dbReference type="Gene3D" id="1.20.1640.10">
    <property type="entry name" value="Multidrug efflux transporter AcrB transmembrane domain"/>
    <property type="match status" value="2"/>
</dbReference>
<dbReference type="InterPro" id="IPR001036">
    <property type="entry name" value="Acrflvin-R"/>
</dbReference>
<evidence type="ECO:0000313" key="3">
    <source>
        <dbReference type="Proteomes" id="UP000748752"/>
    </source>
</evidence>
<evidence type="ECO:0000313" key="2">
    <source>
        <dbReference type="EMBL" id="MBK1633312.1"/>
    </source>
</evidence>
<dbReference type="InterPro" id="IPR027463">
    <property type="entry name" value="AcrB_DN_DC_subdom"/>
</dbReference>
<feature type="transmembrane region" description="Helical" evidence="1">
    <location>
        <begin position="416"/>
        <end position="443"/>
    </location>
</feature>
<dbReference type="SUPFAM" id="SSF82714">
    <property type="entry name" value="Multidrug efflux transporter AcrB TolC docking domain, DN and DC subdomains"/>
    <property type="match status" value="2"/>
</dbReference>
<keyword evidence="1" id="KW-1133">Transmembrane helix</keyword>
<protein>
    <submittedName>
        <fullName evidence="2">Acriflavin resistance protein</fullName>
    </submittedName>
</protein>
<accession>A0ABS1CN85</accession>
<feature type="transmembrane region" description="Helical" evidence="1">
    <location>
        <begin position="353"/>
        <end position="373"/>
    </location>
</feature>
<reference evidence="2 3" key="1">
    <citation type="journal article" date="2020" name="Microorganisms">
        <title>Osmotic Adaptation and Compatible Solute Biosynthesis of Phototrophic Bacteria as Revealed from Genome Analyses.</title>
        <authorList>
            <person name="Imhoff J.F."/>
            <person name="Rahn T."/>
            <person name="Kunzel S."/>
            <person name="Keller A."/>
            <person name="Neulinger S.C."/>
        </authorList>
    </citation>
    <scope>NUCLEOTIDE SEQUENCE [LARGE SCALE GENOMIC DNA]</scope>
    <source>
        <strain evidence="2 3">DSM 6210</strain>
    </source>
</reference>
<feature type="transmembrane region" description="Helical" evidence="1">
    <location>
        <begin position="874"/>
        <end position="893"/>
    </location>
</feature>
<keyword evidence="1" id="KW-0472">Membrane</keyword>
<dbReference type="Proteomes" id="UP000748752">
    <property type="component" value="Unassembled WGS sequence"/>
</dbReference>
<comment type="caution">
    <text evidence="2">The sequence shown here is derived from an EMBL/GenBank/DDBJ whole genome shotgun (WGS) entry which is preliminary data.</text>
</comment>
<dbReference type="Gene3D" id="3.30.70.1430">
    <property type="entry name" value="Multidrug efflux transporter AcrB pore domain"/>
    <property type="match status" value="2"/>
</dbReference>
<feature type="transmembrane region" description="Helical" evidence="1">
    <location>
        <begin position="379"/>
        <end position="404"/>
    </location>
</feature>
<feature type="transmembrane region" description="Helical" evidence="1">
    <location>
        <begin position="455"/>
        <end position="475"/>
    </location>
</feature>
<dbReference type="PRINTS" id="PR00702">
    <property type="entry name" value="ACRIFLAVINRP"/>
</dbReference>
<dbReference type="Gene3D" id="3.30.70.1320">
    <property type="entry name" value="Multidrug efflux transporter AcrB pore domain like"/>
    <property type="match status" value="1"/>
</dbReference>
<dbReference type="PANTHER" id="PTHR32063:SF33">
    <property type="entry name" value="RND SUPERFAMILY EFFLUX PUMP PERMEASE COMPONENT"/>
    <property type="match status" value="1"/>
</dbReference>
<dbReference type="PANTHER" id="PTHR32063">
    <property type="match status" value="1"/>
</dbReference>
<feature type="transmembrane region" description="Helical" evidence="1">
    <location>
        <begin position="971"/>
        <end position="991"/>
    </location>
</feature>
<organism evidence="2 3">
    <name type="scientific">Thiohalocapsa halophila</name>
    <dbReference type="NCBI Taxonomy" id="69359"/>
    <lineage>
        <taxon>Bacteria</taxon>
        <taxon>Pseudomonadati</taxon>
        <taxon>Pseudomonadota</taxon>
        <taxon>Gammaproteobacteria</taxon>
        <taxon>Chromatiales</taxon>
        <taxon>Chromatiaceae</taxon>
        <taxon>Thiohalocapsa</taxon>
    </lineage>
</organism>
<feature type="transmembrane region" description="Helical" evidence="1">
    <location>
        <begin position="1003"/>
        <end position="1029"/>
    </location>
</feature>
<feature type="transmembrane region" description="Helical" evidence="1">
    <location>
        <begin position="900"/>
        <end position="922"/>
    </location>
</feature>
<dbReference type="RefSeq" id="WP_200241586.1">
    <property type="nucleotide sequence ID" value="NZ_NRRV01000077.1"/>
</dbReference>
<keyword evidence="3" id="KW-1185">Reference proteome</keyword>
<feature type="transmembrane region" description="Helical" evidence="1">
    <location>
        <begin position="522"/>
        <end position="544"/>
    </location>
</feature>